<evidence type="ECO:0000256" key="1">
    <source>
        <dbReference type="SAM" id="Phobius"/>
    </source>
</evidence>
<keyword evidence="3" id="KW-1185">Reference proteome</keyword>
<dbReference type="AlphaFoldDB" id="A0A2S9GSR7"/>
<evidence type="ECO:0000313" key="3">
    <source>
        <dbReference type="Proteomes" id="UP000237839"/>
    </source>
</evidence>
<feature type="transmembrane region" description="Helical" evidence="1">
    <location>
        <begin position="119"/>
        <end position="139"/>
    </location>
</feature>
<proteinExistence type="predicted"/>
<dbReference type="PANTHER" id="PTHR35531:SF1">
    <property type="entry name" value="INNER MEMBRANE PROTEIN YBCI-RELATED"/>
    <property type="match status" value="1"/>
</dbReference>
<organism evidence="2 3">
    <name type="scientific">Solimicrobium silvestre</name>
    <dbReference type="NCBI Taxonomy" id="2099400"/>
    <lineage>
        <taxon>Bacteria</taxon>
        <taxon>Pseudomonadati</taxon>
        <taxon>Pseudomonadota</taxon>
        <taxon>Betaproteobacteria</taxon>
        <taxon>Burkholderiales</taxon>
        <taxon>Oxalobacteraceae</taxon>
        <taxon>Solimicrobium</taxon>
    </lineage>
</organism>
<keyword evidence="1" id="KW-0812">Transmembrane</keyword>
<dbReference type="PANTHER" id="PTHR35531">
    <property type="entry name" value="INNER MEMBRANE PROTEIN YBCI-RELATED"/>
    <property type="match status" value="1"/>
</dbReference>
<gene>
    <name evidence="2" type="ORF">S2091_4499</name>
</gene>
<comment type="caution">
    <text evidence="2">The sequence shown here is derived from an EMBL/GenBank/DDBJ whole genome shotgun (WGS) entry which is preliminary data.</text>
</comment>
<dbReference type="Proteomes" id="UP000237839">
    <property type="component" value="Unassembled WGS sequence"/>
</dbReference>
<dbReference type="EMBL" id="PUGF01000036">
    <property type="protein sequence ID" value="PRC90751.1"/>
    <property type="molecule type" value="Genomic_DNA"/>
</dbReference>
<protein>
    <submittedName>
        <fullName evidence="2">Putative membrane-bound metal-dependent hydrolase</fullName>
    </submittedName>
</protein>
<name>A0A2S9GSR7_9BURK</name>
<dbReference type="GO" id="GO:0016787">
    <property type="term" value="F:hydrolase activity"/>
    <property type="evidence" value="ECO:0007669"/>
    <property type="project" value="UniProtKB-KW"/>
</dbReference>
<evidence type="ECO:0000313" key="2">
    <source>
        <dbReference type="EMBL" id="PRC90751.1"/>
    </source>
</evidence>
<keyword evidence="1" id="KW-1133">Transmembrane helix</keyword>
<dbReference type="Pfam" id="PF04307">
    <property type="entry name" value="YdjM"/>
    <property type="match status" value="1"/>
</dbReference>
<sequence length="148" mass="16821">MFPDIDVLAFRFNVAYADEFGHRGASHSLAFALLAACLLMLFSSRLKSTPLKTFLFVAISTASHGILDTFTNGGKGVALLWPFSTERFFSYWQVIEVSPLSLRRIFSDRGLQVIQSEFIWVWLPAIVLCVVLIVVRSKLRIKYFVRAR</sequence>
<keyword evidence="1" id="KW-0472">Membrane</keyword>
<dbReference type="InterPro" id="IPR007404">
    <property type="entry name" value="YdjM-like"/>
</dbReference>
<reference evidence="2 3" key="1">
    <citation type="submission" date="2018-02" db="EMBL/GenBank/DDBJ databases">
        <title>Solimicrobium silvestre gen. nov., sp. nov., isolated from alpine forest soil.</title>
        <authorList>
            <person name="Margesin R."/>
            <person name="Albuquerque L."/>
            <person name="Zhang D.-C."/>
            <person name="Froufe H.J.C."/>
            <person name="Severino R."/>
            <person name="Roxo I."/>
            <person name="Egas C."/>
            <person name="Da Costa M.S."/>
        </authorList>
    </citation>
    <scope>NUCLEOTIDE SEQUENCE [LARGE SCALE GENOMIC DNA]</scope>
    <source>
        <strain evidence="2 3">S20-91</strain>
    </source>
</reference>
<accession>A0A2S9GSR7</accession>
<feature type="transmembrane region" description="Helical" evidence="1">
    <location>
        <begin position="54"/>
        <end position="71"/>
    </location>
</feature>
<keyword evidence="2" id="KW-0378">Hydrolase</keyword>
<feature type="transmembrane region" description="Helical" evidence="1">
    <location>
        <begin position="20"/>
        <end position="42"/>
    </location>
</feature>